<name>A0A1I5JCW0_9GAMM</name>
<dbReference type="Gene3D" id="6.10.280.50">
    <property type="match status" value="1"/>
</dbReference>
<gene>
    <name evidence="2" type="ORF">SAMN05216601_101258</name>
</gene>
<keyword evidence="1" id="KW-0175">Coiled coil</keyword>
<proteinExistence type="predicted"/>
<dbReference type="OrthoDB" id="1263265at2"/>
<protein>
    <recommendedName>
        <fullName evidence="4">GTP-binding protein</fullName>
    </recommendedName>
</protein>
<organism evidence="2 3">
    <name type="scientific">Ectopseudomonas composti</name>
    <dbReference type="NCBI Taxonomy" id="658457"/>
    <lineage>
        <taxon>Bacteria</taxon>
        <taxon>Pseudomonadati</taxon>
        <taxon>Pseudomonadota</taxon>
        <taxon>Gammaproteobacteria</taxon>
        <taxon>Pseudomonadales</taxon>
        <taxon>Pseudomonadaceae</taxon>
        <taxon>Ectopseudomonas</taxon>
    </lineage>
</organism>
<dbReference type="RefSeq" id="WP_074936180.1">
    <property type="nucleotide sequence ID" value="NZ_FOWP01000001.1"/>
</dbReference>
<dbReference type="InterPro" id="IPR007420">
    <property type="entry name" value="DUF465"/>
</dbReference>
<dbReference type="EMBL" id="FOWP01000001">
    <property type="protein sequence ID" value="SFO70617.1"/>
    <property type="molecule type" value="Genomic_DNA"/>
</dbReference>
<evidence type="ECO:0000313" key="3">
    <source>
        <dbReference type="Proteomes" id="UP000182400"/>
    </source>
</evidence>
<reference evidence="2 3" key="1">
    <citation type="submission" date="2016-10" db="EMBL/GenBank/DDBJ databases">
        <authorList>
            <person name="de Groot N.N."/>
        </authorList>
    </citation>
    <scope>NUCLEOTIDE SEQUENCE [LARGE SCALE GENOMIC DNA]</scope>
    <source>
        <strain evidence="2 3">CCUG 59231</strain>
    </source>
</reference>
<evidence type="ECO:0000313" key="2">
    <source>
        <dbReference type="EMBL" id="SFO70617.1"/>
    </source>
</evidence>
<dbReference type="Proteomes" id="UP000182400">
    <property type="component" value="Unassembled WGS sequence"/>
</dbReference>
<evidence type="ECO:0000256" key="1">
    <source>
        <dbReference type="SAM" id="Coils"/>
    </source>
</evidence>
<accession>A0A1I5JCW0</accession>
<dbReference type="AlphaFoldDB" id="A0A1I5JCW0"/>
<dbReference type="Pfam" id="PF04325">
    <property type="entry name" value="DUF465"/>
    <property type="match status" value="1"/>
</dbReference>
<sequence>MHVDHHPLVHDFPELRTELQRLRQSDEQFSRQAEEYEALDKRICRIEDGIELLDDVTLSALKLNRVALKDELARQLKRASGQCCGCGNGCRG</sequence>
<dbReference type="STRING" id="658457.SAMN05216601_101258"/>
<evidence type="ECO:0008006" key="4">
    <source>
        <dbReference type="Google" id="ProtNLM"/>
    </source>
</evidence>
<dbReference type="InterPro" id="IPR038444">
    <property type="entry name" value="DUF465_sf"/>
</dbReference>
<feature type="coiled-coil region" evidence="1">
    <location>
        <begin position="19"/>
        <end position="78"/>
    </location>
</feature>